<name>A0A1C6II43_9FIRM</name>
<keyword evidence="6" id="KW-0050">Antiport</keyword>
<dbReference type="GO" id="GO:0005886">
    <property type="term" value="C:plasma membrane"/>
    <property type="evidence" value="ECO:0007669"/>
    <property type="project" value="UniProtKB-SubCell"/>
</dbReference>
<accession>A0A1C6II43</accession>
<evidence type="ECO:0000256" key="3">
    <source>
        <dbReference type="ARBA" id="ARBA00010199"/>
    </source>
</evidence>
<evidence type="ECO:0000256" key="8">
    <source>
        <dbReference type="ARBA" id="ARBA00022692"/>
    </source>
</evidence>
<evidence type="ECO:0000256" key="2">
    <source>
        <dbReference type="ARBA" id="ARBA00004651"/>
    </source>
</evidence>
<evidence type="ECO:0000256" key="11">
    <source>
        <dbReference type="ARBA" id="ARBA00023136"/>
    </source>
</evidence>
<dbReference type="AlphaFoldDB" id="A0A1C6II43"/>
<evidence type="ECO:0000313" key="14">
    <source>
        <dbReference type="EMBL" id="SCJ69602.1"/>
    </source>
</evidence>
<dbReference type="GO" id="GO:0042910">
    <property type="term" value="F:xenobiotic transmembrane transporter activity"/>
    <property type="evidence" value="ECO:0007669"/>
    <property type="project" value="InterPro"/>
</dbReference>
<dbReference type="InterPro" id="IPR002528">
    <property type="entry name" value="MATE_fam"/>
</dbReference>
<evidence type="ECO:0000256" key="10">
    <source>
        <dbReference type="ARBA" id="ARBA00023065"/>
    </source>
</evidence>
<evidence type="ECO:0000256" key="5">
    <source>
        <dbReference type="ARBA" id="ARBA00022448"/>
    </source>
</evidence>
<evidence type="ECO:0000256" key="4">
    <source>
        <dbReference type="ARBA" id="ARBA00020268"/>
    </source>
</evidence>
<organism evidence="14">
    <name type="scientific">uncultured Anaerotruncus sp</name>
    <dbReference type="NCBI Taxonomy" id="905011"/>
    <lineage>
        <taxon>Bacteria</taxon>
        <taxon>Bacillati</taxon>
        <taxon>Bacillota</taxon>
        <taxon>Clostridia</taxon>
        <taxon>Eubacteriales</taxon>
        <taxon>Oscillospiraceae</taxon>
        <taxon>Anaerotruncus</taxon>
        <taxon>environmental samples</taxon>
    </lineage>
</organism>
<dbReference type="EMBL" id="FMHG01000001">
    <property type="protein sequence ID" value="SCJ69602.1"/>
    <property type="molecule type" value="Genomic_DNA"/>
</dbReference>
<keyword evidence="11 13" id="KW-0472">Membrane</keyword>
<evidence type="ECO:0000256" key="9">
    <source>
        <dbReference type="ARBA" id="ARBA00022989"/>
    </source>
</evidence>
<feature type="transmembrane region" description="Helical" evidence="13">
    <location>
        <begin position="347"/>
        <end position="369"/>
    </location>
</feature>
<feature type="transmembrane region" description="Helical" evidence="13">
    <location>
        <begin position="407"/>
        <end position="429"/>
    </location>
</feature>
<dbReference type="Pfam" id="PF01554">
    <property type="entry name" value="MatE"/>
    <property type="match status" value="2"/>
</dbReference>
<feature type="transmembrane region" description="Helical" evidence="13">
    <location>
        <begin position="126"/>
        <end position="150"/>
    </location>
</feature>
<dbReference type="NCBIfam" id="TIGR00797">
    <property type="entry name" value="matE"/>
    <property type="match status" value="1"/>
</dbReference>
<sequence>MLFSNRDLKKLILPLLVEQLLAVSVGMIDIIMVSSVGETAVSGVSLVDTIGVLIIYMLSALATGGAVISAQHLGRKDNDGANMAANQLLLSTTVLSIVIMAAALLARRPLLNLIFGNVEPAIMQDALTYFQITALSYPFLAIYNSCAALYRSMGNSKVSMKTSILMNGINIVGNAICVYGLHMGVAGVAWPTLLSRAVAALCMLLLIKNPQNTIHIDEHFRLGFHPAVIRKIFSIGIPNGLENAMFQLGKILVASLIATFGTTAIAANAVSNTVATFQIIPGSAIGLAVITVVGQCAGAGDYQQARHYTKKLLKVTHLGLLGLNLLIVLVMPFILKLYSLSSATGELARQILIFHAVACTVIWPSAFILPNALRASSDIKFTMVTSILSMWLCRIAMSYVLGKYLGLGVFGVWVAMVLDWVVRAICFWVRYRGAKWQHQV</sequence>
<feature type="transmembrane region" description="Helical" evidence="13">
    <location>
        <begin position="381"/>
        <end position="401"/>
    </location>
</feature>
<evidence type="ECO:0000256" key="13">
    <source>
        <dbReference type="SAM" id="Phobius"/>
    </source>
</evidence>
<keyword evidence="5" id="KW-0813">Transport</keyword>
<keyword evidence="8 13" id="KW-0812">Transmembrane</keyword>
<feature type="transmembrane region" description="Helical" evidence="13">
    <location>
        <begin position="162"/>
        <end position="182"/>
    </location>
</feature>
<gene>
    <name evidence="14" type="primary">norM_2</name>
    <name evidence="14" type="ORF">SAMEA3545359_01470</name>
</gene>
<evidence type="ECO:0000256" key="1">
    <source>
        <dbReference type="ARBA" id="ARBA00003408"/>
    </source>
</evidence>
<evidence type="ECO:0000256" key="12">
    <source>
        <dbReference type="ARBA" id="ARBA00031636"/>
    </source>
</evidence>
<feature type="transmembrane region" description="Helical" evidence="13">
    <location>
        <begin position="188"/>
        <end position="207"/>
    </location>
</feature>
<proteinExistence type="inferred from homology"/>
<dbReference type="PIRSF" id="PIRSF006603">
    <property type="entry name" value="DinF"/>
    <property type="match status" value="1"/>
</dbReference>
<dbReference type="PANTHER" id="PTHR43298:SF2">
    <property type="entry name" value="FMN_FAD EXPORTER YEEO-RELATED"/>
    <property type="match status" value="1"/>
</dbReference>
<comment type="subcellular location">
    <subcellularLocation>
        <location evidence="2">Cell membrane</location>
        <topology evidence="2">Multi-pass membrane protein</topology>
    </subcellularLocation>
</comment>
<dbReference type="GO" id="GO:0015297">
    <property type="term" value="F:antiporter activity"/>
    <property type="evidence" value="ECO:0007669"/>
    <property type="project" value="UniProtKB-KW"/>
</dbReference>
<protein>
    <recommendedName>
        <fullName evidence="4">Probable multidrug resistance protein NorM</fullName>
    </recommendedName>
    <alternativeName>
        <fullName evidence="12">Multidrug-efflux transporter</fullName>
    </alternativeName>
</protein>
<dbReference type="InterPro" id="IPR048279">
    <property type="entry name" value="MdtK-like"/>
</dbReference>
<keyword evidence="7" id="KW-1003">Cell membrane</keyword>
<keyword evidence="9 13" id="KW-1133">Transmembrane helix</keyword>
<evidence type="ECO:0000256" key="6">
    <source>
        <dbReference type="ARBA" id="ARBA00022449"/>
    </source>
</evidence>
<feature type="transmembrane region" description="Helical" evidence="13">
    <location>
        <begin position="49"/>
        <end position="68"/>
    </location>
</feature>
<feature type="transmembrane region" description="Helical" evidence="13">
    <location>
        <begin position="251"/>
        <end position="271"/>
    </location>
</feature>
<dbReference type="PANTHER" id="PTHR43298">
    <property type="entry name" value="MULTIDRUG RESISTANCE PROTEIN NORM-RELATED"/>
    <property type="match status" value="1"/>
</dbReference>
<dbReference type="GO" id="GO:0006811">
    <property type="term" value="P:monoatomic ion transport"/>
    <property type="evidence" value="ECO:0007669"/>
    <property type="project" value="UniProtKB-KW"/>
</dbReference>
<evidence type="ECO:0000256" key="7">
    <source>
        <dbReference type="ARBA" id="ARBA00022475"/>
    </source>
</evidence>
<feature type="transmembrane region" description="Helical" evidence="13">
    <location>
        <begin position="312"/>
        <end position="335"/>
    </location>
</feature>
<dbReference type="InterPro" id="IPR050222">
    <property type="entry name" value="MATE_MdtK"/>
</dbReference>
<feature type="transmembrane region" description="Helical" evidence="13">
    <location>
        <begin position="12"/>
        <end position="37"/>
    </location>
</feature>
<comment type="similarity">
    <text evidence="3">Belongs to the multi antimicrobial extrusion (MATE) (TC 2.A.66.1) family.</text>
</comment>
<feature type="transmembrane region" description="Helical" evidence="13">
    <location>
        <begin position="88"/>
        <end position="106"/>
    </location>
</feature>
<reference evidence="14" key="1">
    <citation type="submission" date="2015-09" db="EMBL/GenBank/DDBJ databases">
        <authorList>
            <consortium name="Pathogen Informatics"/>
        </authorList>
    </citation>
    <scope>NUCLEOTIDE SEQUENCE</scope>
    <source>
        <strain evidence="14">2789STDY5834896</strain>
    </source>
</reference>
<dbReference type="CDD" id="cd13137">
    <property type="entry name" value="MATE_NorM_like"/>
    <property type="match status" value="1"/>
</dbReference>
<keyword evidence="10" id="KW-0406">Ion transport</keyword>
<comment type="function">
    <text evidence="1">Multidrug efflux pump.</text>
</comment>
<feature type="transmembrane region" description="Helical" evidence="13">
    <location>
        <begin position="277"/>
        <end position="300"/>
    </location>
</feature>